<keyword evidence="1" id="KW-0805">Transcription regulation</keyword>
<keyword evidence="3" id="KW-0804">Transcription</keyword>
<evidence type="ECO:0000256" key="1">
    <source>
        <dbReference type="ARBA" id="ARBA00023015"/>
    </source>
</evidence>
<keyword evidence="2 4" id="KW-0238">DNA-binding</keyword>
<name>A0A8J7WNG0_9ACTN</name>
<sequence>MDTTTASAAPRPLRRDAELNRQRIMVAAKEVFAERGLEATLDEIARHAGLGVGTVYRRFPNKEALIDALFEEGFAQILALTRRALDDADAWAGLTGLLTAMAEVQATDFGLRDVMLSETYGRDRIAQMRDQIKPLLEQLVERAQAQGRLRADFRAADIMAVQLMVSATVEFTHGVRAEGWRRYLPLLLDGLCARRDAPTELTEPELDDDELHSAMRCWPRYRRGGAPGRDERA</sequence>
<dbReference type="InterPro" id="IPR001647">
    <property type="entry name" value="HTH_TetR"/>
</dbReference>
<dbReference type="Pfam" id="PF00440">
    <property type="entry name" value="TetR_N"/>
    <property type="match status" value="1"/>
</dbReference>
<keyword evidence="7" id="KW-1185">Reference proteome</keyword>
<evidence type="ECO:0000313" key="6">
    <source>
        <dbReference type="EMBL" id="MBS2962927.1"/>
    </source>
</evidence>
<evidence type="ECO:0000256" key="3">
    <source>
        <dbReference type="ARBA" id="ARBA00023163"/>
    </source>
</evidence>
<dbReference type="AlphaFoldDB" id="A0A8J7WNG0"/>
<gene>
    <name evidence="6" type="ORF">KGA66_07725</name>
</gene>
<evidence type="ECO:0000259" key="5">
    <source>
        <dbReference type="PROSITE" id="PS50977"/>
    </source>
</evidence>
<dbReference type="InterPro" id="IPR036271">
    <property type="entry name" value="Tet_transcr_reg_TetR-rel_C_sf"/>
</dbReference>
<organism evidence="6 7">
    <name type="scientific">Actinocrinis puniceicyclus</name>
    <dbReference type="NCBI Taxonomy" id="977794"/>
    <lineage>
        <taxon>Bacteria</taxon>
        <taxon>Bacillati</taxon>
        <taxon>Actinomycetota</taxon>
        <taxon>Actinomycetes</taxon>
        <taxon>Catenulisporales</taxon>
        <taxon>Actinospicaceae</taxon>
        <taxon>Actinocrinis</taxon>
    </lineage>
</organism>
<accession>A0A8J7WNG0</accession>
<dbReference type="PANTHER" id="PTHR30055">
    <property type="entry name" value="HTH-TYPE TRANSCRIPTIONAL REGULATOR RUTR"/>
    <property type="match status" value="1"/>
</dbReference>
<dbReference type="PRINTS" id="PR00455">
    <property type="entry name" value="HTHTETR"/>
</dbReference>
<evidence type="ECO:0000313" key="7">
    <source>
        <dbReference type="Proteomes" id="UP000677913"/>
    </source>
</evidence>
<dbReference type="PROSITE" id="PS01081">
    <property type="entry name" value="HTH_TETR_1"/>
    <property type="match status" value="1"/>
</dbReference>
<dbReference type="InterPro" id="IPR050109">
    <property type="entry name" value="HTH-type_TetR-like_transc_reg"/>
</dbReference>
<dbReference type="PANTHER" id="PTHR30055:SF234">
    <property type="entry name" value="HTH-TYPE TRANSCRIPTIONAL REGULATOR BETI"/>
    <property type="match status" value="1"/>
</dbReference>
<dbReference type="Gene3D" id="1.10.357.10">
    <property type="entry name" value="Tetracycline Repressor, domain 2"/>
    <property type="match status" value="1"/>
</dbReference>
<dbReference type="InterPro" id="IPR023772">
    <property type="entry name" value="DNA-bd_HTH_TetR-type_CS"/>
</dbReference>
<dbReference type="GO" id="GO:0000976">
    <property type="term" value="F:transcription cis-regulatory region binding"/>
    <property type="evidence" value="ECO:0007669"/>
    <property type="project" value="TreeGrafter"/>
</dbReference>
<dbReference type="Proteomes" id="UP000677913">
    <property type="component" value="Unassembled WGS sequence"/>
</dbReference>
<feature type="DNA-binding region" description="H-T-H motif" evidence="4">
    <location>
        <begin position="40"/>
        <end position="59"/>
    </location>
</feature>
<reference evidence="6" key="1">
    <citation type="submission" date="2021-04" db="EMBL/GenBank/DDBJ databases">
        <title>Genome based classification of Actinospica acidithermotolerans sp. nov., an actinobacterium isolated from an Indonesian hot spring.</title>
        <authorList>
            <person name="Kusuma A.B."/>
            <person name="Putra K.E."/>
            <person name="Nafisah S."/>
            <person name="Loh J."/>
            <person name="Nouioui I."/>
            <person name="Goodfellow M."/>
        </authorList>
    </citation>
    <scope>NUCLEOTIDE SEQUENCE</scope>
    <source>
        <strain evidence="6">DSM 45618</strain>
    </source>
</reference>
<dbReference type="SUPFAM" id="SSF48498">
    <property type="entry name" value="Tetracyclin repressor-like, C-terminal domain"/>
    <property type="match status" value="1"/>
</dbReference>
<dbReference type="EMBL" id="JAGSXH010000017">
    <property type="protein sequence ID" value="MBS2962927.1"/>
    <property type="molecule type" value="Genomic_DNA"/>
</dbReference>
<evidence type="ECO:0000256" key="2">
    <source>
        <dbReference type="ARBA" id="ARBA00023125"/>
    </source>
</evidence>
<dbReference type="InterPro" id="IPR009057">
    <property type="entry name" value="Homeodomain-like_sf"/>
</dbReference>
<dbReference type="RefSeq" id="WP_211466125.1">
    <property type="nucleotide sequence ID" value="NZ_JAGSXH010000017.1"/>
</dbReference>
<feature type="domain" description="HTH tetR-type" evidence="5">
    <location>
        <begin position="18"/>
        <end position="77"/>
    </location>
</feature>
<dbReference type="PROSITE" id="PS50977">
    <property type="entry name" value="HTH_TETR_2"/>
    <property type="match status" value="1"/>
</dbReference>
<dbReference type="SUPFAM" id="SSF46689">
    <property type="entry name" value="Homeodomain-like"/>
    <property type="match status" value="1"/>
</dbReference>
<proteinExistence type="predicted"/>
<comment type="caution">
    <text evidence="6">The sequence shown here is derived from an EMBL/GenBank/DDBJ whole genome shotgun (WGS) entry which is preliminary data.</text>
</comment>
<dbReference type="InterPro" id="IPR049445">
    <property type="entry name" value="TetR_SbtR-like_C"/>
</dbReference>
<evidence type="ECO:0000256" key="4">
    <source>
        <dbReference type="PROSITE-ProRule" id="PRU00335"/>
    </source>
</evidence>
<protein>
    <submittedName>
        <fullName evidence="6">TetR/AcrR family transcriptional regulator</fullName>
    </submittedName>
</protein>
<dbReference type="GO" id="GO:0003700">
    <property type="term" value="F:DNA-binding transcription factor activity"/>
    <property type="evidence" value="ECO:0007669"/>
    <property type="project" value="TreeGrafter"/>
</dbReference>
<dbReference type="Pfam" id="PF21597">
    <property type="entry name" value="TetR_C_43"/>
    <property type="match status" value="1"/>
</dbReference>